<accession>A0A6H0S9J8</accession>
<evidence type="ECO:0000313" key="4">
    <source>
        <dbReference type="Proteomes" id="UP000501849"/>
    </source>
</evidence>
<evidence type="ECO:0000313" key="3">
    <source>
        <dbReference type="EMBL" id="QIV83974.1"/>
    </source>
</evidence>
<sequence length="178" mass="18508">MSVLGAFLSTWDSARATLGEGPPVGGAEFDRSGTLDELHRMIASAGPGEHWTGAAAEAYSGRNERLVGTIGGLAELDRRLGSEVDRSAQVVAAGRRDLDAVKQWVLSAAASVPPNTAGERALIAVVSRGVGEVADILRRSNADMNGIAARIRDLGEGYQTLGDRQGRDADADDPNGQG</sequence>
<dbReference type="AlphaFoldDB" id="A0A6H0S9J8"/>
<evidence type="ECO:0000256" key="1">
    <source>
        <dbReference type="SAM" id="MobiDB-lite"/>
    </source>
</evidence>
<feature type="region of interest" description="Disordered" evidence="1">
    <location>
        <begin position="158"/>
        <end position="178"/>
    </location>
</feature>
<dbReference type="InterPro" id="IPR043796">
    <property type="entry name" value="ESX-1_EspA/EspE-like"/>
</dbReference>
<dbReference type="EMBL" id="CP038799">
    <property type="protein sequence ID" value="QIV83974.1"/>
    <property type="molecule type" value="Genomic_DNA"/>
</dbReference>
<dbReference type="Proteomes" id="UP000501849">
    <property type="component" value="Chromosome"/>
</dbReference>
<dbReference type="KEGG" id="mfre:EXE63_26140"/>
<gene>
    <name evidence="3" type="ORF">EXE63_26140</name>
</gene>
<organism evidence="3 4">
    <name type="scientific">Mycolicibacterium frederiksbergense</name>
    <dbReference type="NCBI Taxonomy" id="117567"/>
    <lineage>
        <taxon>Bacteria</taxon>
        <taxon>Bacillati</taxon>
        <taxon>Actinomycetota</taxon>
        <taxon>Actinomycetes</taxon>
        <taxon>Mycobacteriales</taxon>
        <taxon>Mycobacteriaceae</taxon>
        <taxon>Mycolicibacterium</taxon>
    </lineage>
</organism>
<evidence type="ECO:0000259" key="2">
    <source>
        <dbReference type="Pfam" id="PF18879"/>
    </source>
</evidence>
<proteinExistence type="predicted"/>
<feature type="domain" description="ESX-1 secretion-associated protein EspA/EspE-like" evidence="2">
    <location>
        <begin position="18"/>
        <end position="99"/>
    </location>
</feature>
<reference evidence="3 4" key="1">
    <citation type="submission" date="2019-04" db="EMBL/GenBank/DDBJ databases">
        <title>Draft, Whole-Genome Sequence of the Anthracene-degrading Mycobacterium frederiksbergense LB501T, Isolated from a Polycyclic Aromatic Hydrocarbon (PAH)-Contaminated Soil.</title>
        <authorList>
            <person name="Augelletti F."/>
        </authorList>
    </citation>
    <scope>NUCLEOTIDE SEQUENCE [LARGE SCALE GENOMIC DNA]</scope>
    <source>
        <strain evidence="3 4">LB 501T</strain>
    </source>
</reference>
<keyword evidence="4" id="KW-1185">Reference proteome</keyword>
<protein>
    <submittedName>
        <fullName evidence="3">DUF4226 domain-containing protein</fullName>
    </submittedName>
</protein>
<name>A0A6H0S9J8_9MYCO</name>
<dbReference type="Pfam" id="PF18879">
    <property type="entry name" value="EspA_EspE"/>
    <property type="match status" value="1"/>
</dbReference>